<evidence type="ECO:0000313" key="2">
    <source>
        <dbReference type="Proteomes" id="UP000231293"/>
    </source>
</evidence>
<name>A0A2N9WV88_9NEIS</name>
<protein>
    <recommendedName>
        <fullName evidence="3">DUF2147 domain-containing protein</fullName>
    </recommendedName>
</protein>
<dbReference type="EMBL" id="MDVB01000048">
    <property type="protein sequence ID" value="PIT16873.1"/>
    <property type="molecule type" value="Genomic_DNA"/>
</dbReference>
<sequence length="139" mass="16012">MKLGFIRYLFLFSFFIFHSGSVHAVNIKGLWNNKIYLDNSKIPYSTFSIQLTINTDDAVEGELCSIAHFGNKIYCHIRFKTQLANNQIKVHFDSTFGGKDGIAIITLQRHNLKWNLITAPNGEYYFDKKAILHPVKLKN</sequence>
<evidence type="ECO:0008006" key="3">
    <source>
        <dbReference type="Google" id="ProtNLM"/>
    </source>
</evidence>
<evidence type="ECO:0000313" key="1">
    <source>
        <dbReference type="EMBL" id="PIT16873.1"/>
    </source>
</evidence>
<dbReference type="Proteomes" id="UP000231293">
    <property type="component" value="Unassembled WGS sequence"/>
</dbReference>
<organism evidence="1 2">
    <name type="scientific">Snodgrassella alvi</name>
    <dbReference type="NCBI Taxonomy" id="1196083"/>
    <lineage>
        <taxon>Bacteria</taxon>
        <taxon>Pseudomonadati</taxon>
        <taxon>Pseudomonadota</taxon>
        <taxon>Betaproteobacteria</taxon>
        <taxon>Neisseriales</taxon>
        <taxon>Neisseriaceae</taxon>
        <taxon>Snodgrassella</taxon>
    </lineage>
</organism>
<comment type="caution">
    <text evidence="1">The sequence shown here is derived from an EMBL/GenBank/DDBJ whole genome shotgun (WGS) entry which is preliminary data.</text>
</comment>
<proteinExistence type="predicted"/>
<dbReference type="RefSeq" id="WP_100113289.1">
    <property type="nucleotide sequence ID" value="NZ_MDVB01000048.1"/>
</dbReference>
<accession>A0A2N9WV88</accession>
<gene>
    <name evidence="1" type="ORF">BGI32_03405</name>
</gene>
<dbReference type="AlphaFoldDB" id="A0A2N9WV88"/>
<reference evidence="1 2" key="1">
    <citation type="journal article" date="2017" name="MBio">
        <title>Type VI secretion-mediated competition in the bee gut microbiome.</title>
        <authorList>
            <person name="Steele M.I."/>
            <person name="Kwong W.K."/>
            <person name="Powell J.E."/>
            <person name="Whiteley M."/>
            <person name="Moran N.A."/>
        </authorList>
    </citation>
    <scope>NUCLEOTIDE SEQUENCE [LARGE SCALE GENOMIC DNA]</scope>
    <source>
        <strain evidence="1 2">App2-2</strain>
    </source>
</reference>